<feature type="region of interest" description="Disordered" evidence="1">
    <location>
        <begin position="1"/>
        <end position="32"/>
    </location>
</feature>
<evidence type="ECO:0000313" key="3">
    <source>
        <dbReference type="WBParaSite" id="SMRG1_86550.1"/>
    </source>
</evidence>
<sequence>MNNVENNNNNNNNNDNNGNNNNGIINDNNSDNYLNRLNVDRSEKISCHSHRVHGGYLRGPHPGPLT</sequence>
<name>A0AA85AI33_9TREM</name>
<protein>
    <submittedName>
        <fullName evidence="3">Uncharacterized protein</fullName>
    </submittedName>
</protein>
<reference evidence="3" key="1">
    <citation type="submission" date="2023-11" db="UniProtKB">
        <authorList>
            <consortium name="WormBaseParasite"/>
        </authorList>
    </citation>
    <scope>IDENTIFICATION</scope>
</reference>
<proteinExistence type="predicted"/>
<evidence type="ECO:0000256" key="1">
    <source>
        <dbReference type="SAM" id="MobiDB-lite"/>
    </source>
</evidence>
<accession>A0AA85AI33</accession>
<dbReference type="Proteomes" id="UP000050790">
    <property type="component" value="Unassembled WGS sequence"/>
</dbReference>
<evidence type="ECO:0000313" key="2">
    <source>
        <dbReference type="Proteomes" id="UP000050790"/>
    </source>
</evidence>
<dbReference type="WBParaSite" id="SMRG1_86550.1">
    <property type="protein sequence ID" value="SMRG1_86550.1"/>
    <property type="gene ID" value="SMRG1_86550"/>
</dbReference>
<dbReference type="AlphaFoldDB" id="A0AA85AI33"/>
<organism evidence="2 3">
    <name type="scientific">Schistosoma margrebowiei</name>
    <dbReference type="NCBI Taxonomy" id="48269"/>
    <lineage>
        <taxon>Eukaryota</taxon>
        <taxon>Metazoa</taxon>
        <taxon>Spiralia</taxon>
        <taxon>Lophotrochozoa</taxon>
        <taxon>Platyhelminthes</taxon>
        <taxon>Trematoda</taxon>
        <taxon>Digenea</taxon>
        <taxon>Strigeidida</taxon>
        <taxon>Schistosomatoidea</taxon>
        <taxon>Schistosomatidae</taxon>
        <taxon>Schistosoma</taxon>
    </lineage>
</organism>